<sequence>MYDQTTEIFRISGIGHCITEHDYLRPPLDKDRAIIGDPDEDEQGLARYYHLAVNFWCDYYHQKTDWCDVAVAVHMRCWDLSERIFGPSVHDHLGLFVAVTLQTAVGRGLPTWPEIEIGRQG</sequence>
<proteinExistence type="predicted"/>
<dbReference type="Proteomes" id="UP000184300">
    <property type="component" value="Unassembled WGS sequence"/>
</dbReference>
<dbReference type="RefSeq" id="XP_022396170.1">
    <property type="nucleotide sequence ID" value="XM_022542170.1"/>
</dbReference>
<accession>A0A1L9V6J2</accession>
<dbReference type="EMBL" id="KV878917">
    <property type="protein sequence ID" value="OJJ79472.1"/>
    <property type="molecule type" value="Genomic_DNA"/>
</dbReference>
<protein>
    <submittedName>
        <fullName evidence="1">Uncharacterized protein</fullName>
    </submittedName>
</protein>
<keyword evidence="2" id="KW-1185">Reference proteome</keyword>
<dbReference type="GeneID" id="34458431"/>
<organism evidence="1 2">
    <name type="scientific">Aspergillus glaucus CBS 516.65</name>
    <dbReference type="NCBI Taxonomy" id="1160497"/>
    <lineage>
        <taxon>Eukaryota</taxon>
        <taxon>Fungi</taxon>
        <taxon>Dikarya</taxon>
        <taxon>Ascomycota</taxon>
        <taxon>Pezizomycotina</taxon>
        <taxon>Eurotiomycetes</taxon>
        <taxon>Eurotiomycetidae</taxon>
        <taxon>Eurotiales</taxon>
        <taxon>Aspergillaceae</taxon>
        <taxon>Aspergillus</taxon>
        <taxon>Aspergillus subgen. Aspergillus</taxon>
    </lineage>
</organism>
<evidence type="ECO:0000313" key="1">
    <source>
        <dbReference type="EMBL" id="OJJ79472.1"/>
    </source>
</evidence>
<evidence type="ECO:0000313" key="2">
    <source>
        <dbReference type="Proteomes" id="UP000184300"/>
    </source>
</evidence>
<reference evidence="2" key="1">
    <citation type="journal article" date="2017" name="Genome Biol.">
        <title>Comparative genomics reveals high biological diversity and specific adaptations in the industrially and medically important fungal genus Aspergillus.</title>
        <authorList>
            <person name="de Vries R.P."/>
            <person name="Riley R."/>
            <person name="Wiebenga A."/>
            <person name="Aguilar-Osorio G."/>
            <person name="Amillis S."/>
            <person name="Uchima C.A."/>
            <person name="Anderluh G."/>
            <person name="Asadollahi M."/>
            <person name="Askin M."/>
            <person name="Barry K."/>
            <person name="Battaglia E."/>
            <person name="Bayram O."/>
            <person name="Benocci T."/>
            <person name="Braus-Stromeyer S.A."/>
            <person name="Caldana C."/>
            <person name="Canovas D."/>
            <person name="Cerqueira G.C."/>
            <person name="Chen F."/>
            <person name="Chen W."/>
            <person name="Choi C."/>
            <person name="Clum A."/>
            <person name="Dos Santos R.A."/>
            <person name="Damasio A.R."/>
            <person name="Diallinas G."/>
            <person name="Emri T."/>
            <person name="Fekete E."/>
            <person name="Flipphi M."/>
            <person name="Freyberg S."/>
            <person name="Gallo A."/>
            <person name="Gournas C."/>
            <person name="Habgood R."/>
            <person name="Hainaut M."/>
            <person name="Harispe M.L."/>
            <person name="Henrissat B."/>
            <person name="Hilden K.S."/>
            <person name="Hope R."/>
            <person name="Hossain A."/>
            <person name="Karabika E."/>
            <person name="Karaffa L."/>
            <person name="Karanyi Z."/>
            <person name="Krasevec N."/>
            <person name="Kuo A."/>
            <person name="Kusch H."/>
            <person name="LaButti K."/>
            <person name="Lagendijk E.L."/>
            <person name="Lapidus A."/>
            <person name="Levasseur A."/>
            <person name="Lindquist E."/>
            <person name="Lipzen A."/>
            <person name="Logrieco A.F."/>
            <person name="MacCabe A."/>
            <person name="Maekelae M.R."/>
            <person name="Malavazi I."/>
            <person name="Melin P."/>
            <person name="Meyer V."/>
            <person name="Mielnichuk N."/>
            <person name="Miskei M."/>
            <person name="Molnar A.P."/>
            <person name="Mule G."/>
            <person name="Ngan C.Y."/>
            <person name="Orejas M."/>
            <person name="Orosz E."/>
            <person name="Ouedraogo J.P."/>
            <person name="Overkamp K.M."/>
            <person name="Park H.-S."/>
            <person name="Perrone G."/>
            <person name="Piumi F."/>
            <person name="Punt P.J."/>
            <person name="Ram A.F."/>
            <person name="Ramon A."/>
            <person name="Rauscher S."/>
            <person name="Record E."/>
            <person name="Riano-Pachon D.M."/>
            <person name="Robert V."/>
            <person name="Roehrig J."/>
            <person name="Ruller R."/>
            <person name="Salamov A."/>
            <person name="Salih N.S."/>
            <person name="Samson R.A."/>
            <person name="Sandor E."/>
            <person name="Sanguinetti M."/>
            <person name="Schuetze T."/>
            <person name="Sepcic K."/>
            <person name="Shelest E."/>
            <person name="Sherlock G."/>
            <person name="Sophianopoulou V."/>
            <person name="Squina F.M."/>
            <person name="Sun H."/>
            <person name="Susca A."/>
            <person name="Todd R.B."/>
            <person name="Tsang A."/>
            <person name="Unkles S.E."/>
            <person name="van de Wiele N."/>
            <person name="van Rossen-Uffink D."/>
            <person name="Oliveira J.V."/>
            <person name="Vesth T.C."/>
            <person name="Visser J."/>
            <person name="Yu J.-H."/>
            <person name="Zhou M."/>
            <person name="Andersen M.R."/>
            <person name="Archer D.B."/>
            <person name="Baker S.E."/>
            <person name="Benoit I."/>
            <person name="Brakhage A.A."/>
            <person name="Braus G.H."/>
            <person name="Fischer R."/>
            <person name="Frisvad J.C."/>
            <person name="Goldman G.H."/>
            <person name="Houbraken J."/>
            <person name="Oakley B."/>
            <person name="Pocsi I."/>
            <person name="Scazzocchio C."/>
            <person name="Seiboth B."/>
            <person name="vanKuyk P.A."/>
            <person name="Wortman J."/>
            <person name="Dyer P.S."/>
            <person name="Grigoriev I.V."/>
        </authorList>
    </citation>
    <scope>NUCLEOTIDE SEQUENCE [LARGE SCALE GENOMIC DNA]</scope>
    <source>
        <strain evidence="2">CBS 516.65</strain>
    </source>
</reference>
<dbReference type="AlphaFoldDB" id="A0A1L9V6J2"/>
<dbReference type="OrthoDB" id="10480870at2759"/>
<name>A0A1L9V6J2_ASPGL</name>
<dbReference type="VEuPathDB" id="FungiDB:ASPGLDRAFT_1506556"/>
<gene>
    <name evidence="1" type="ORF">ASPGLDRAFT_1506556</name>
</gene>